<evidence type="ECO:0008006" key="4">
    <source>
        <dbReference type="Google" id="ProtNLM"/>
    </source>
</evidence>
<dbReference type="AlphaFoldDB" id="A0A1Y5RQL0"/>
<dbReference type="PANTHER" id="PTHR37489:SF1">
    <property type="entry name" value="DUF3500 DOMAIN-CONTAINING PROTEIN"/>
    <property type="match status" value="1"/>
</dbReference>
<protein>
    <recommendedName>
        <fullName evidence="4">DUF3500 domain-containing protein</fullName>
    </recommendedName>
</protein>
<dbReference type="Pfam" id="PF12006">
    <property type="entry name" value="DUF3500"/>
    <property type="match status" value="1"/>
</dbReference>
<feature type="region of interest" description="Disordered" evidence="1">
    <location>
        <begin position="412"/>
        <end position="454"/>
    </location>
</feature>
<evidence type="ECO:0000313" key="2">
    <source>
        <dbReference type="EMBL" id="SLN22906.1"/>
    </source>
</evidence>
<organism evidence="2 3">
    <name type="scientific">Aquimixticola soesokkakensis</name>
    <dbReference type="NCBI Taxonomy" id="1519096"/>
    <lineage>
        <taxon>Bacteria</taxon>
        <taxon>Pseudomonadati</taxon>
        <taxon>Pseudomonadota</taxon>
        <taxon>Alphaproteobacteria</taxon>
        <taxon>Rhodobacterales</taxon>
        <taxon>Paracoccaceae</taxon>
        <taxon>Aquimixticola</taxon>
    </lineage>
</organism>
<sequence length="454" mass="51065">MSDHKTPTTFKDFIPPMGTHRLYGMGPQDFLDTMPERRWTRRAAEIAEITPENFKGITTDGTVMRDVFSIRSEGAPTLSVVEAAGKMLGLLNDAQRAKVVQPVTSMQKNRWQNGIPDYEKEGIRLDEVRPPVRDAVMAILRAAMGAEGYARLRDVMRLNGYLGELVGAEKLLGEWCYRIHFWGTPSTSEPWGWQFAGHHLAMTCFMLGDQMVHTPIFFGVEPNEASEGQFAGASVFKDEEAAGLRFAQGLDADQRRKAVIYDSILPGDLPPGRHHPLNGLNLGNAYCDNVVVPYEGITGADLRPDQKQGLLDLARSYLRTLPQGPLSAKMEDLERHWAETRFCWAGGLEEDSVFYYRIQSPVVMIEFDHHQGVVLNNEAPERFHIHTLVRTPNGNDYGADLLRQHYETSAHHNPQVAQAQDHAHSHSPAKEHSHQNTHAQDHHHGDGQLHHHHK</sequence>
<dbReference type="EMBL" id="FWFS01000002">
    <property type="protein sequence ID" value="SLN22906.1"/>
    <property type="molecule type" value="Genomic_DNA"/>
</dbReference>
<reference evidence="2 3" key="1">
    <citation type="submission" date="2017-03" db="EMBL/GenBank/DDBJ databases">
        <authorList>
            <person name="Afonso C.L."/>
            <person name="Miller P.J."/>
            <person name="Scott M.A."/>
            <person name="Spackman E."/>
            <person name="Goraichik I."/>
            <person name="Dimitrov K.M."/>
            <person name="Suarez D.L."/>
            <person name="Swayne D.E."/>
        </authorList>
    </citation>
    <scope>NUCLEOTIDE SEQUENCE [LARGE SCALE GENOMIC DNA]</scope>
    <source>
        <strain evidence="2 3">CECT 8620</strain>
    </source>
</reference>
<name>A0A1Y5RQL0_9RHOB</name>
<accession>A0A1Y5RQL0</accession>
<gene>
    <name evidence="2" type="ORF">AQS8620_00635</name>
</gene>
<dbReference type="OrthoDB" id="581140at2"/>
<dbReference type="InterPro" id="IPR021889">
    <property type="entry name" value="DUF3500"/>
</dbReference>
<feature type="compositionally biased region" description="Basic and acidic residues" evidence="1">
    <location>
        <begin position="421"/>
        <end position="454"/>
    </location>
</feature>
<evidence type="ECO:0000256" key="1">
    <source>
        <dbReference type="SAM" id="MobiDB-lite"/>
    </source>
</evidence>
<dbReference type="Proteomes" id="UP000193862">
    <property type="component" value="Unassembled WGS sequence"/>
</dbReference>
<keyword evidence="3" id="KW-1185">Reference proteome</keyword>
<dbReference type="RefSeq" id="WP_085835400.1">
    <property type="nucleotide sequence ID" value="NZ_FWFS01000002.1"/>
</dbReference>
<dbReference type="PANTHER" id="PTHR37489">
    <property type="entry name" value="DUF3500 DOMAIN-CONTAINING PROTEIN"/>
    <property type="match status" value="1"/>
</dbReference>
<evidence type="ECO:0000313" key="3">
    <source>
        <dbReference type="Proteomes" id="UP000193862"/>
    </source>
</evidence>
<proteinExistence type="predicted"/>